<feature type="transmembrane region" description="Helical" evidence="7">
    <location>
        <begin position="108"/>
        <end position="129"/>
    </location>
</feature>
<protein>
    <submittedName>
        <fullName evidence="9">ABC-type transporter, integral membrane subunit</fullName>
    </submittedName>
</protein>
<accession>F4LL97</accession>
<dbReference type="PROSITE" id="PS50928">
    <property type="entry name" value="ABC_TM1"/>
    <property type="match status" value="1"/>
</dbReference>
<sequence>MRQLKLEEKYKRCGWFFIAPASLLIFVFSFYPMMQALVLSLQSGLGNNLRFTGLKNYLRLFQDEIFLTSVGNVFVYLIFQVPVMLLLALVLASILNKPDLKFKGVFRTIVFLPCATALVSSALIFKSFFAVDGIVNAYFMKFGIIDSAVNWLGHPRWAKVIIIIAITWRWTGYNTIFYLAGFQNIDASLYEAARIDGASDRQQFFKLTVPLLKPVILLTAIMSTNGTLQLFDEVKNITNGGPGNATITISNYIYNLSFKYNPQFSYAAAVSYSILIMVAVLSFIQMKIGDSDANR</sequence>
<organism evidence="9 10">
    <name type="scientific">Treponema brennaborense (strain DSM 12168 / CIP 105900 / DD5/3)</name>
    <dbReference type="NCBI Taxonomy" id="906968"/>
    <lineage>
        <taxon>Bacteria</taxon>
        <taxon>Pseudomonadati</taxon>
        <taxon>Spirochaetota</taxon>
        <taxon>Spirochaetia</taxon>
        <taxon>Spirochaetales</taxon>
        <taxon>Treponemataceae</taxon>
        <taxon>Treponema</taxon>
    </lineage>
</organism>
<dbReference type="GO" id="GO:0055085">
    <property type="term" value="P:transmembrane transport"/>
    <property type="evidence" value="ECO:0007669"/>
    <property type="project" value="InterPro"/>
</dbReference>
<dbReference type="Gene3D" id="1.10.3720.10">
    <property type="entry name" value="MetI-like"/>
    <property type="match status" value="1"/>
</dbReference>
<dbReference type="EMBL" id="CP002696">
    <property type="protein sequence ID" value="AEE15575.1"/>
    <property type="molecule type" value="Genomic_DNA"/>
</dbReference>
<dbReference type="InterPro" id="IPR000515">
    <property type="entry name" value="MetI-like"/>
</dbReference>
<evidence type="ECO:0000256" key="6">
    <source>
        <dbReference type="ARBA" id="ARBA00023136"/>
    </source>
</evidence>
<evidence type="ECO:0000313" key="10">
    <source>
        <dbReference type="Proteomes" id="UP000006546"/>
    </source>
</evidence>
<dbReference type="Proteomes" id="UP000006546">
    <property type="component" value="Chromosome"/>
</dbReference>
<evidence type="ECO:0000313" key="9">
    <source>
        <dbReference type="EMBL" id="AEE15575.1"/>
    </source>
</evidence>
<dbReference type="InterPro" id="IPR051393">
    <property type="entry name" value="ABC_transporter_permease"/>
</dbReference>
<keyword evidence="10" id="KW-1185">Reference proteome</keyword>
<evidence type="ECO:0000256" key="4">
    <source>
        <dbReference type="ARBA" id="ARBA00022692"/>
    </source>
</evidence>
<evidence type="ECO:0000256" key="7">
    <source>
        <dbReference type="RuleBase" id="RU363032"/>
    </source>
</evidence>
<dbReference type="InterPro" id="IPR035906">
    <property type="entry name" value="MetI-like_sf"/>
</dbReference>
<evidence type="ECO:0000259" key="8">
    <source>
        <dbReference type="PROSITE" id="PS50928"/>
    </source>
</evidence>
<gene>
    <name evidence="9" type="ordered locus">Trebr_0121</name>
</gene>
<evidence type="ECO:0000256" key="5">
    <source>
        <dbReference type="ARBA" id="ARBA00022989"/>
    </source>
</evidence>
<dbReference type="Pfam" id="PF00528">
    <property type="entry name" value="BPD_transp_1"/>
    <property type="match status" value="1"/>
</dbReference>
<evidence type="ECO:0000256" key="3">
    <source>
        <dbReference type="ARBA" id="ARBA00022475"/>
    </source>
</evidence>
<evidence type="ECO:0000256" key="2">
    <source>
        <dbReference type="ARBA" id="ARBA00022448"/>
    </source>
</evidence>
<feature type="transmembrane region" description="Helical" evidence="7">
    <location>
        <begin position="12"/>
        <end position="31"/>
    </location>
</feature>
<keyword evidence="3" id="KW-1003">Cell membrane</keyword>
<keyword evidence="6 7" id="KW-0472">Membrane</keyword>
<feature type="transmembrane region" description="Helical" evidence="7">
    <location>
        <begin position="264"/>
        <end position="284"/>
    </location>
</feature>
<dbReference type="RefSeq" id="WP_013757295.1">
    <property type="nucleotide sequence ID" value="NC_015500.1"/>
</dbReference>
<evidence type="ECO:0000256" key="1">
    <source>
        <dbReference type="ARBA" id="ARBA00004651"/>
    </source>
</evidence>
<dbReference type="HOGENOM" id="CLU_016047_0_2_12"/>
<keyword evidence="4 7" id="KW-0812">Transmembrane</keyword>
<keyword evidence="2 7" id="KW-0813">Transport</keyword>
<dbReference type="PANTHER" id="PTHR30193">
    <property type="entry name" value="ABC TRANSPORTER PERMEASE PROTEIN"/>
    <property type="match status" value="1"/>
</dbReference>
<dbReference type="PANTHER" id="PTHR30193:SF37">
    <property type="entry name" value="INNER MEMBRANE ABC TRANSPORTER PERMEASE PROTEIN YCJO"/>
    <property type="match status" value="1"/>
</dbReference>
<dbReference type="SUPFAM" id="SSF161098">
    <property type="entry name" value="MetI-like"/>
    <property type="match status" value="1"/>
</dbReference>
<comment type="similarity">
    <text evidence="7">Belongs to the binding-protein-dependent transport system permease family.</text>
</comment>
<dbReference type="AlphaFoldDB" id="F4LL97"/>
<dbReference type="STRING" id="906968.Trebr_0121"/>
<feature type="domain" description="ABC transmembrane type-1" evidence="8">
    <location>
        <begin position="70"/>
        <end position="285"/>
    </location>
</feature>
<dbReference type="KEGG" id="tbe:Trebr_0121"/>
<keyword evidence="5 7" id="KW-1133">Transmembrane helix</keyword>
<dbReference type="CDD" id="cd06261">
    <property type="entry name" value="TM_PBP2"/>
    <property type="match status" value="1"/>
</dbReference>
<dbReference type="GO" id="GO:0005886">
    <property type="term" value="C:plasma membrane"/>
    <property type="evidence" value="ECO:0007669"/>
    <property type="project" value="UniProtKB-SubCell"/>
</dbReference>
<dbReference type="eggNOG" id="COG1175">
    <property type="taxonomic scope" value="Bacteria"/>
</dbReference>
<proteinExistence type="inferred from homology"/>
<name>F4LL97_TREBD</name>
<comment type="subcellular location">
    <subcellularLocation>
        <location evidence="1 7">Cell membrane</location>
        <topology evidence="1 7">Multi-pass membrane protein</topology>
    </subcellularLocation>
</comment>
<feature type="transmembrane region" description="Helical" evidence="7">
    <location>
        <begin position="73"/>
        <end position="96"/>
    </location>
</feature>
<feature type="transmembrane region" description="Helical" evidence="7">
    <location>
        <begin position="160"/>
        <end position="180"/>
    </location>
</feature>
<reference evidence="10" key="1">
    <citation type="submission" date="2011-04" db="EMBL/GenBank/DDBJ databases">
        <title>The complete genome of Treponema brennaborense DSM 12168.</title>
        <authorList>
            <person name="Lucas S."/>
            <person name="Han J."/>
            <person name="Lapidus A."/>
            <person name="Bruce D."/>
            <person name="Goodwin L."/>
            <person name="Pitluck S."/>
            <person name="Peters L."/>
            <person name="Kyrpides N."/>
            <person name="Mavromatis K."/>
            <person name="Ivanova N."/>
            <person name="Mikhailova N."/>
            <person name="Pagani I."/>
            <person name="Teshima H."/>
            <person name="Detter J.C."/>
            <person name="Tapia R."/>
            <person name="Han C."/>
            <person name="Land M."/>
            <person name="Hauser L."/>
            <person name="Markowitz V."/>
            <person name="Cheng J.-F."/>
            <person name="Hugenholtz P."/>
            <person name="Woyke T."/>
            <person name="Wu D."/>
            <person name="Gronow S."/>
            <person name="Wellnitz S."/>
            <person name="Brambilla E."/>
            <person name="Klenk H.-P."/>
            <person name="Eisen J.A."/>
        </authorList>
    </citation>
    <scope>NUCLEOTIDE SEQUENCE [LARGE SCALE GENOMIC DNA]</scope>
    <source>
        <strain evidence="10">DSM 12168 / CIP 105900 / DD5/3</strain>
    </source>
</reference>